<dbReference type="Pfam" id="PF07859">
    <property type="entry name" value="Abhydrolase_3"/>
    <property type="match status" value="1"/>
</dbReference>
<evidence type="ECO:0000313" key="4">
    <source>
        <dbReference type="Proteomes" id="UP000027178"/>
    </source>
</evidence>
<proteinExistence type="predicted"/>
<evidence type="ECO:0000259" key="2">
    <source>
        <dbReference type="Pfam" id="PF07859"/>
    </source>
</evidence>
<dbReference type="PANTHER" id="PTHR48081:SF8">
    <property type="entry name" value="ALPHA_BETA HYDROLASE FOLD-3 DOMAIN-CONTAINING PROTEIN-RELATED"/>
    <property type="match status" value="1"/>
</dbReference>
<protein>
    <recommendedName>
        <fullName evidence="2">Alpha/beta hydrolase fold-3 domain-containing protein</fullName>
    </recommendedName>
</protein>
<dbReference type="eggNOG" id="COG0657">
    <property type="taxonomic scope" value="Bacteria"/>
</dbReference>
<accession>A0A066YKR1</accession>
<dbReference type="EMBL" id="JNBY01000131">
    <property type="protein sequence ID" value="KDN81717.1"/>
    <property type="molecule type" value="Genomic_DNA"/>
</dbReference>
<dbReference type="InterPro" id="IPR029058">
    <property type="entry name" value="AB_hydrolase_fold"/>
</dbReference>
<dbReference type="Proteomes" id="UP000027178">
    <property type="component" value="Unassembled WGS sequence"/>
</dbReference>
<feature type="domain" description="Alpha/beta hydrolase fold-3" evidence="2">
    <location>
        <begin position="76"/>
        <end position="179"/>
    </location>
</feature>
<dbReference type="SUPFAM" id="SSF53474">
    <property type="entry name" value="alpha/beta-Hydrolases"/>
    <property type="match status" value="1"/>
</dbReference>
<sequence>MTVSWQLRVVAAYLRGRQKPRTATAELVRRRIAEPKGEAGPPGWLGRLCRVEKRSVNGADCWTVGPRDGREPVGAVVYWHGGSYYKEMVRWHWAFVGQLAASGFQVHVPRYGLAPRHTFREAVALGRAVHREVAARAKGLPVTAIGDSAGGGLALAVAMSLRDSGLPGPRGWCCWRPGWTSR</sequence>
<evidence type="ECO:0000313" key="3">
    <source>
        <dbReference type="EMBL" id="KDN81717.1"/>
    </source>
</evidence>
<dbReference type="PANTHER" id="PTHR48081">
    <property type="entry name" value="AB HYDROLASE SUPERFAMILY PROTEIN C4A8.06C"/>
    <property type="match status" value="1"/>
</dbReference>
<reference evidence="3 4" key="1">
    <citation type="submission" date="2014-05" db="EMBL/GenBank/DDBJ databases">
        <title>Draft Genome Sequence of Kitasatospora cheerisanensis KCTC 2395.</title>
        <authorList>
            <person name="Nam D.H."/>
        </authorList>
    </citation>
    <scope>NUCLEOTIDE SEQUENCE [LARGE SCALE GENOMIC DNA]</scope>
    <source>
        <strain evidence="3 4">KCTC 2395</strain>
    </source>
</reference>
<dbReference type="PATRIC" id="fig|1348663.4.peg.6231"/>
<gene>
    <name evidence="3" type="ORF">KCH_64370</name>
</gene>
<dbReference type="AlphaFoldDB" id="A0A066YKR1"/>
<keyword evidence="4" id="KW-1185">Reference proteome</keyword>
<name>A0A066YKR1_9ACTN</name>
<dbReference type="InterPro" id="IPR013094">
    <property type="entry name" value="AB_hydrolase_3"/>
</dbReference>
<dbReference type="GO" id="GO:0016787">
    <property type="term" value="F:hydrolase activity"/>
    <property type="evidence" value="ECO:0007669"/>
    <property type="project" value="UniProtKB-KW"/>
</dbReference>
<dbReference type="Gene3D" id="3.40.50.1820">
    <property type="entry name" value="alpha/beta hydrolase"/>
    <property type="match status" value="1"/>
</dbReference>
<dbReference type="InterPro" id="IPR050300">
    <property type="entry name" value="GDXG_lipolytic_enzyme"/>
</dbReference>
<keyword evidence="1" id="KW-0378">Hydrolase</keyword>
<organism evidence="3 4">
    <name type="scientific">Kitasatospora cheerisanensis KCTC 2395</name>
    <dbReference type="NCBI Taxonomy" id="1348663"/>
    <lineage>
        <taxon>Bacteria</taxon>
        <taxon>Bacillati</taxon>
        <taxon>Actinomycetota</taxon>
        <taxon>Actinomycetes</taxon>
        <taxon>Kitasatosporales</taxon>
        <taxon>Streptomycetaceae</taxon>
        <taxon>Kitasatospora</taxon>
    </lineage>
</organism>
<evidence type="ECO:0000256" key="1">
    <source>
        <dbReference type="ARBA" id="ARBA00022801"/>
    </source>
</evidence>
<dbReference type="HOGENOM" id="CLU_1480169_0_0_11"/>
<comment type="caution">
    <text evidence="3">The sequence shown here is derived from an EMBL/GenBank/DDBJ whole genome shotgun (WGS) entry which is preliminary data.</text>
</comment>